<dbReference type="GO" id="GO:0008654">
    <property type="term" value="P:phospholipid biosynthetic process"/>
    <property type="evidence" value="ECO:0007669"/>
    <property type="project" value="UniProtKB-KW"/>
</dbReference>
<evidence type="ECO:0000256" key="1">
    <source>
        <dbReference type="ARBA" id="ARBA00022490"/>
    </source>
</evidence>
<dbReference type="AlphaFoldDB" id="A0A1G6N3V2"/>
<evidence type="ECO:0000256" key="12">
    <source>
        <dbReference type="PIRSR" id="PIRSR000112-3"/>
    </source>
</evidence>
<feature type="binding site" evidence="12">
    <location>
        <position position="127"/>
    </location>
    <ligand>
        <name>NAD(+)</name>
        <dbReference type="ChEBI" id="CHEBI:57540"/>
    </ligand>
</feature>
<dbReference type="CDD" id="cd08174">
    <property type="entry name" value="G1PDH-like"/>
    <property type="match status" value="1"/>
</dbReference>
<feature type="binding site" evidence="10">
    <location>
        <position position="171"/>
    </location>
    <ligand>
        <name>glycerol</name>
        <dbReference type="ChEBI" id="CHEBI:17754"/>
    </ligand>
</feature>
<evidence type="ECO:0000256" key="11">
    <source>
        <dbReference type="PIRSR" id="PIRSR000112-2"/>
    </source>
</evidence>
<keyword evidence="9" id="KW-1208">Phospholipid metabolism</keyword>
<keyword evidence="7" id="KW-0443">Lipid metabolism</keyword>
<feature type="binding site" evidence="12">
    <location>
        <begin position="96"/>
        <end position="100"/>
    </location>
    <ligand>
        <name>NAD(+)</name>
        <dbReference type="ChEBI" id="CHEBI:57540"/>
    </ligand>
</feature>
<dbReference type="PIRSF" id="PIRSF000112">
    <property type="entry name" value="Glycerol_dehydrogenase"/>
    <property type="match status" value="1"/>
</dbReference>
<evidence type="ECO:0000256" key="6">
    <source>
        <dbReference type="ARBA" id="ARBA00023027"/>
    </source>
</evidence>
<evidence type="ECO:0000256" key="2">
    <source>
        <dbReference type="ARBA" id="ARBA00022516"/>
    </source>
</evidence>
<dbReference type="GO" id="GO:0046872">
    <property type="term" value="F:metal ion binding"/>
    <property type="evidence" value="ECO:0007669"/>
    <property type="project" value="UniProtKB-KW"/>
</dbReference>
<dbReference type="EMBL" id="FMYW01000011">
    <property type="protein sequence ID" value="SDC61805.1"/>
    <property type="molecule type" value="Genomic_DNA"/>
</dbReference>
<feature type="binding site" evidence="11">
    <location>
        <position position="123"/>
    </location>
    <ligand>
        <name>glycerol</name>
        <dbReference type="ChEBI" id="CHEBI:17754"/>
    </ligand>
</feature>
<reference evidence="14" key="1">
    <citation type="submission" date="2016-10" db="EMBL/GenBank/DDBJ databases">
        <authorList>
            <person name="Varghese N."/>
            <person name="Submissions S."/>
        </authorList>
    </citation>
    <scope>NUCLEOTIDE SEQUENCE [LARGE SCALE GENOMIC DNA]</scope>
    <source>
        <strain evidence="14">DSM 11005</strain>
    </source>
</reference>
<evidence type="ECO:0000256" key="8">
    <source>
        <dbReference type="ARBA" id="ARBA00023209"/>
    </source>
</evidence>
<accession>A0A1G6N3V2</accession>
<evidence type="ECO:0000313" key="13">
    <source>
        <dbReference type="EMBL" id="SDC61805.1"/>
    </source>
</evidence>
<dbReference type="PANTHER" id="PTHR43616">
    <property type="entry name" value="GLYCEROL DEHYDROGENASE"/>
    <property type="match status" value="1"/>
</dbReference>
<feature type="binding site" evidence="10">
    <location>
        <position position="250"/>
    </location>
    <ligand>
        <name>glycerol</name>
        <dbReference type="ChEBI" id="CHEBI:17754"/>
    </ligand>
</feature>
<dbReference type="SUPFAM" id="SSF56796">
    <property type="entry name" value="Dehydroquinate synthase-like"/>
    <property type="match status" value="1"/>
</dbReference>
<sequence>MKEFNLPLFMKVKPDALKELKDNLDLNFPDILGKRVLILTTDGLLQKLEKKVTLMLSQLKEYEVVTVESSSYDYAVSIAKKISMEGIRMIIGFGGGTALDTAKYAAFVANVPYIAIPTALSNDGVCSPVSVLFSKGNRTHSFTSKTPDGLLIDTDIILKSPRLLLEAGVGDIISNYTALYDWELDCKYNHGQPNDFAYMLSERALNALLYSDIKSFTSQEGVKMLAQSLVLGGLAMQIAGSSRPCSGSDHLFCHALDELFDHGLPHGIVVGIGTIGAAWLQKREYRMLLDFLKAYGIDINPKRRGITEVMFVKAWLFAREVRKERYTILNNMEMMPRRMREDMFKELYAMMCRI</sequence>
<evidence type="ECO:0000256" key="3">
    <source>
        <dbReference type="ARBA" id="ARBA00022723"/>
    </source>
</evidence>
<name>A0A1G6N3V2_9FIRM</name>
<keyword evidence="3 10" id="KW-0479">Metal-binding</keyword>
<dbReference type="Gene3D" id="1.20.1090.10">
    <property type="entry name" value="Dehydroquinate synthase-like - alpha domain"/>
    <property type="match status" value="1"/>
</dbReference>
<evidence type="ECO:0000313" key="14">
    <source>
        <dbReference type="Proteomes" id="UP000198943"/>
    </source>
</evidence>
<keyword evidence="8" id="KW-0594">Phospholipid biosynthesis</keyword>
<evidence type="ECO:0000256" key="9">
    <source>
        <dbReference type="ARBA" id="ARBA00023264"/>
    </source>
</evidence>
<evidence type="ECO:0000256" key="10">
    <source>
        <dbReference type="PIRSR" id="PIRSR000112-1"/>
    </source>
</evidence>
<gene>
    <name evidence="13" type="ORF">SAMN04487864_11189</name>
</gene>
<keyword evidence="1" id="KW-0963">Cytoplasm</keyword>
<protein>
    <submittedName>
        <fullName evidence="13">Glycerol-1-phosphate dehydrogenase [NAD(P)+]</fullName>
    </submittedName>
</protein>
<evidence type="ECO:0000256" key="4">
    <source>
        <dbReference type="ARBA" id="ARBA00022857"/>
    </source>
</evidence>
<dbReference type="OrthoDB" id="9763580at2"/>
<evidence type="ECO:0000256" key="5">
    <source>
        <dbReference type="ARBA" id="ARBA00023002"/>
    </source>
</evidence>
<dbReference type="RefSeq" id="WP_093730804.1">
    <property type="nucleotide sequence ID" value="NZ_FMYW01000011.1"/>
</dbReference>
<dbReference type="PANTHER" id="PTHR43616:SF5">
    <property type="entry name" value="GLYCEROL DEHYDROGENASE 1"/>
    <property type="match status" value="1"/>
</dbReference>
<keyword evidence="5" id="KW-0560">Oxidoreductase</keyword>
<keyword evidence="2" id="KW-0444">Lipid biosynthesis</keyword>
<proteinExistence type="predicted"/>
<organism evidence="13 14">
    <name type="scientific">Succiniclasticum ruminis</name>
    <dbReference type="NCBI Taxonomy" id="40841"/>
    <lineage>
        <taxon>Bacteria</taxon>
        <taxon>Bacillati</taxon>
        <taxon>Bacillota</taxon>
        <taxon>Negativicutes</taxon>
        <taxon>Acidaminococcales</taxon>
        <taxon>Acidaminococcaceae</taxon>
        <taxon>Succiniclasticum</taxon>
    </lineage>
</organism>
<feature type="binding site" evidence="10">
    <location>
        <position position="266"/>
    </location>
    <ligand>
        <name>glycerol</name>
        <dbReference type="ChEBI" id="CHEBI:17754"/>
    </ligand>
</feature>
<dbReference type="GO" id="GO:0016614">
    <property type="term" value="F:oxidoreductase activity, acting on CH-OH group of donors"/>
    <property type="evidence" value="ECO:0007669"/>
    <property type="project" value="InterPro"/>
</dbReference>
<dbReference type="InterPro" id="IPR016205">
    <property type="entry name" value="Glycerol_DH"/>
</dbReference>
<dbReference type="Proteomes" id="UP000198943">
    <property type="component" value="Unassembled WGS sequence"/>
</dbReference>
<keyword evidence="6 12" id="KW-0520">NAD</keyword>
<feature type="binding site" evidence="12">
    <location>
        <begin position="118"/>
        <end position="121"/>
    </location>
    <ligand>
        <name>NAD(+)</name>
        <dbReference type="ChEBI" id="CHEBI:57540"/>
    </ligand>
</feature>
<evidence type="ECO:0000256" key="7">
    <source>
        <dbReference type="ARBA" id="ARBA00023098"/>
    </source>
</evidence>
<dbReference type="InterPro" id="IPR032837">
    <property type="entry name" value="G1PDH"/>
</dbReference>
<dbReference type="Gene3D" id="3.40.50.1970">
    <property type="match status" value="1"/>
</dbReference>
<keyword evidence="14" id="KW-1185">Reference proteome</keyword>
<dbReference type="Pfam" id="PF13685">
    <property type="entry name" value="Fe-ADH_2"/>
    <property type="match status" value="1"/>
</dbReference>
<keyword evidence="4" id="KW-0521">NADP</keyword>
<keyword evidence="10" id="KW-0862">Zinc</keyword>
<comment type="cofactor">
    <cofactor evidence="10">
        <name>Zn(2+)</name>
        <dbReference type="ChEBI" id="CHEBI:29105"/>
    </cofactor>
    <text evidence="10">Binds 1 zinc ion per subunit.</text>
</comment>